<evidence type="ECO:0000313" key="2">
    <source>
        <dbReference type="EMBL" id="GAG05633.1"/>
    </source>
</evidence>
<accession>X0UZB4</accession>
<dbReference type="InterPro" id="IPR045275">
    <property type="entry name" value="MscS_archaea/bacteria_type"/>
</dbReference>
<proteinExistence type="predicted"/>
<dbReference type="PANTHER" id="PTHR30221">
    <property type="entry name" value="SMALL-CONDUCTANCE MECHANOSENSITIVE CHANNEL"/>
    <property type="match status" value="1"/>
</dbReference>
<dbReference type="GO" id="GO:0008381">
    <property type="term" value="F:mechanosensitive monoatomic ion channel activity"/>
    <property type="evidence" value="ECO:0007669"/>
    <property type="project" value="InterPro"/>
</dbReference>
<sequence length="153" mass="17420">TKIRLLTGHQANIPNDELTRTDLENVGRRPHIRRAATIEMPSGTPVAKVKRALQIIRSAIDNHEGMEEDYPPRVFLRDLNESSVGIFMIYWYHPANYWDYLAFSEKVNLEIMEKLEAEGIPFAAPALTVHTAYDRRPGLSAGTSSKNEIREDD</sequence>
<reference evidence="2" key="1">
    <citation type="journal article" date="2014" name="Front. Microbiol.">
        <title>High frequency of phylogenetically diverse reductive dehalogenase-homologous genes in deep subseafloor sedimentary metagenomes.</title>
        <authorList>
            <person name="Kawai M."/>
            <person name="Futagami T."/>
            <person name="Toyoda A."/>
            <person name="Takaki Y."/>
            <person name="Nishi S."/>
            <person name="Hori S."/>
            <person name="Arai W."/>
            <person name="Tsubouchi T."/>
            <person name="Morono Y."/>
            <person name="Uchiyama I."/>
            <person name="Ito T."/>
            <person name="Fujiyama A."/>
            <person name="Inagaki F."/>
            <person name="Takami H."/>
        </authorList>
    </citation>
    <scope>NUCLEOTIDE SEQUENCE</scope>
    <source>
        <strain evidence="2">Expedition CK06-06</strain>
    </source>
</reference>
<dbReference type="Pfam" id="PF21082">
    <property type="entry name" value="MS_channel_3rd"/>
    <property type="match status" value="1"/>
</dbReference>
<dbReference type="PANTHER" id="PTHR30221:SF1">
    <property type="entry name" value="SMALL-CONDUCTANCE MECHANOSENSITIVE CHANNEL"/>
    <property type="match status" value="1"/>
</dbReference>
<dbReference type="GO" id="GO:0016020">
    <property type="term" value="C:membrane"/>
    <property type="evidence" value="ECO:0007669"/>
    <property type="project" value="InterPro"/>
</dbReference>
<dbReference type="SUPFAM" id="SSF82689">
    <property type="entry name" value="Mechanosensitive channel protein MscS (YggB), C-terminal domain"/>
    <property type="match status" value="1"/>
</dbReference>
<gene>
    <name evidence="2" type="ORF">S01H1_44214</name>
</gene>
<comment type="caution">
    <text evidence="2">The sequence shown here is derived from an EMBL/GenBank/DDBJ whole genome shotgun (WGS) entry which is preliminary data.</text>
</comment>
<organism evidence="2">
    <name type="scientific">marine sediment metagenome</name>
    <dbReference type="NCBI Taxonomy" id="412755"/>
    <lineage>
        <taxon>unclassified sequences</taxon>
        <taxon>metagenomes</taxon>
        <taxon>ecological metagenomes</taxon>
    </lineage>
</organism>
<dbReference type="Gene3D" id="3.30.70.100">
    <property type="match status" value="1"/>
</dbReference>
<dbReference type="AlphaFoldDB" id="X0UZB4"/>
<dbReference type="InterPro" id="IPR049278">
    <property type="entry name" value="MS_channel_C"/>
</dbReference>
<dbReference type="InterPro" id="IPR011066">
    <property type="entry name" value="MscS_channel_C_sf"/>
</dbReference>
<protein>
    <recommendedName>
        <fullName evidence="1">Mechanosensitive ion channel MscS C-terminal domain-containing protein</fullName>
    </recommendedName>
</protein>
<evidence type="ECO:0000259" key="1">
    <source>
        <dbReference type="Pfam" id="PF21082"/>
    </source>
</evidence>
<feature type="non-terminal residue" evidence="2">
    <location>
        <position position="1"/>
    </location>
</feature>
<dbReference type="EMBL" id="BARS01028197">
    <property type="protein sequence ID" value="GAG05633.1"/>
    <property type="molecule type" value="Genomic_DNA"/>
</dbReference>
<name>X0UZB4_9ZZZZ</name>
<feature type="domain" description="Mechanosensitive ion channel MscS C-terminal" evidence="1">
    <location>
        <begin position="37"/>
        <end position="122"/>
    </location>
</feature>